<evidence type="ECO:0000256" key="1">
    <source>
        <dbReference type="ARBA" id="ARBA00010107"/>
    </source>
</evidence>
<comment type="catalytic activity">
    <reaction evidence="15">
        <text>2-hydroxyisobutanoyl-CoA + L-lysyl-[protein] = N(6)-(2-hydroxyisobutanoyl)-L-lysyl-[protein] + CoA + H(+)</text>
        <dbReference type="Rhea" id="RHEA:24180"/>
        <dbReference type="Rhea" id="RHEA-COMP:9752"/>
        <dbReference type="Rhea" id="RHEA-COMP:15921"/>
        <dbReference type="ChEBI" id="CHEBI:15378"/>
        <dbReference type="ChEBI" id="CHEBI:29969"/>
        <dbReference type="ChEBI" id="CHEBI:57287"/>
        <dbReference type="ChEBI" id="CHEBI:131780"/>
        <dbReference type="ChEBI" id="CHEBI:144968"/>
    </reaction>
    <physiologicalReaction direction="left-to-right" evidence="15">
        <dbReference type="Rhea" id="RHEA:24181"/>
    </physiologicalReaction>
</comment>
<evidence type="ECO:0000256" key="3">
    <source>
        <dbReference type="ARBA" id="ARBA00022255"/>
    </source>
</evidence>
<evidence type="ECO:0000256" key="9">
    <source>
        <dbReference type="ARBA" id="ARBA00023159"/>
    </source>
</evidence>
<dbReference type="Proteomes" id="UP000789342">
    <property type="component" value="Unassembled WGS sequence"/>
</dbReference>
<keyword evidence="27" id="KW-1185">Reference proteome</keyword>
<organism evidence="26 27">
    <name type="scientific">Acaulospora morrowiae</name>
    <dbReference type="NCBI Taxonomy" id="94023"/>
    <lineage>
        <taxon>Eukaryota</taxon>
        <taxon>Fungi</taxon>
        <taxon>Fungi incertae sedis</taxon>
        <taxon>Mucoromycota</taxon>
        <taxon>Glomeromycotina</taxon>
        <taxon>Glomeromycetes</taxon>
        <taxon>Diversisporales</taxon>
        <taxon>Acaulosporaceae</taxon>
        <taxon>Acaulospora</taxon>
    </lineage>
</organism>
<keyword evidence="4" id="KW-0808">Transferase</keyword>
<dbReference type="InterPro" id="IPR040706">
    <property type="entry name" value="Zf-MYST"/>
</dbReference>
<dbReference type="GO" id="GO:0006357">
    <property type="term" value="P:regulation of transcription by RNA polymerase II"/>
    <property type="evidence" value="ECO:0007669"/>
    <property type="project" value="UniProtKB-ARBA"/>
</dbReference>
<evidence type="ECO:0000256" key="2">
    <source>
        <dbReference type="ARBA" id="ARBA00013184"/>
    </source>
</evidence>
<evidence type="ECO:0000313" key="26">
    <source>
        <dbReference type="EMBL" id="CAG8767838.1"/>
    </source>
</evidence>
<evidence type="ECO:0000256" key="21">
    <source>
        <dbReference type="ARBA" id="ARBA00076782"/>
    </source>
</evidence>
<comment type="catalytic activity">
    <reaction evidence="18">
        <text>L-lysyl-[histone] + acetyl-CoA = N(6)-acetyl-L-lysyl-[histone] + CoA + H(+)</text>
        <dbReference type="Rhea" id="RHEA:21992"/>
        <dbReference type="Rhea" id="RHEA-COMP:9845"/>
        <dbReference type="Rhea" id="RHEA-COMP:11338"/>
        <dbReference type="ChEBI" id="CHEBI:15378"/>
        <dbReference type="ChEBI" id="CHEBI:29969"/>
        <dbReference type="ChEBI" id="CHEBI:57287"/>
        <dbReference type="ChEBI" id="CHEBI:57288"/>
        <dbReference type="ChEBI" id="CHEBI:61930"/>
        <dbReference type="EC" id="2.3.1.48"/>
    </reaction>
    <physiologicalReaction direction="left-to-right" evidence="18">
        <dbReference type="Rhea" id="RHEA:21993"/>
    </physiologicalReaction>
</comment>
<keyword evidence="8" id="KW-0805">Transcription regulation</keyword>
<evidence type="ECO:0000256" key="8">
    <source>
        <dbReference type="ARBA" id="ARBA00023015"/>
    </source>
</evidence>
<feature type="domain" description="MYST-type HAT" evidence="25">
    <location>
        <begin position="36"/>
        <end position="289"/>
    </location>
</feature>
<evidence type="ECO:0000256" key="24">
    <source>
        <dbReference type="SAM" id="MobiDB-lite"/>
    </source>
</evidence>
<comment type="caution">
    <text evidence="26">The sequence shown here is derived from an EMBL/GenBank/DDBJ whole genome shotgun (WGS) entry which is preliminary data.</text>
</comment>
<protein>
    <recommendedName>
        <fullName evidence="3">Histone acetyltransferase ESA1</fullName>
        <ecNumber evidence="2">2.3.1.48</ecNumber>
    </recommendedName>
    <alternativeName>
        <fullName evidence="19">Histone acetyltransferase esa1</fullName>
    </alternativeName>
    <alternativeName>
        <fullName evidence="12 20">protein 2-hydroxyisobutyryltransferase ESA1</fullName>
    </alternativeName>
    <alternativeName>
        <fullName evidence="14 21">protein acetyltransferase ESA1</fullName>
    </alternativeName>
    <alternativeName>
        <fullName evidence="13 22">protein crotonyltransferase ESA1</fullName>
    </alternativeName>
</protein>
<accession>A0A9N9JB92</accession>
<keyword evidence="6" id="KW-0156">Chromatin regulator</keyword>
<comment type="catalytic activity">
    <reaction evidence="17">
        <text>L-lysyl-[protein] + acetyl-CoA = N(6)-acetyl-L-lysyl-[protein] + CoA + H(+)</text>
        <dbReference type="Rhea" id="RHEA:45948"/>
        <dbReference type="Rhea" id="RHEA-COMP:9752"/>
        <dbReference type="Rhea" id="RHEA-COMP:10731"/>
        <dbReference type="ChEBI" id="CHEBI:15378"/>
        <dbReference type="ChEBI" id="CHEBI:29969"/>
        <dbReference type="ChEBI" id="CHEBI:57287"/>
        <dbReference type="ChEBI" id="CHEBI:57288"/>
        <dbReference type="ChEBI" id="CHEBI:61930"/>
    </reaction>
    <physiologicalReaction direction="left-to-right" evidence="17">
        <dbReference type="Rhea" id="RHEA:45949"/>
    </physiologicalReaction>
</comment>
<keyword evidence="7" id="KW-0007">Acetylation</keyword>
<evidence type="ECO:0000256" key="13">
    <source>
        <dbReference type="ARBA" id="ARBA00031133"/>
    </source>
</evidence>
<feature type="region of interest" description="Disordered" evidence="24">
    <location>
        <begin position="1"/>
        <end position="33"/>
    </location>
</feature>
<dbReference type="InterPro" id="IPR016181">
    <property type="entry name" value="Acyl_CoA_acyltransferase"/>
</dbReference>
<dbReference type="FunFam" id="3.30.60.60:FF:000001">
    <property type="entry name" value="Histone acetyltransferase"/>
    <property type="match status" value="1"/>
</dbReference>
<evidence type="ECO:0000256" key="17">
    <source>
        <dbReference type="ARBA" id="ARBA00047787"/>
    </source>
</evidence>
<dbReference type="AlphaFoldDB" id="A0A9N9JB92"/>
<keyword evidence="10" id="KW-0804">Transcription</keyword>
<evidence type="ECO:0000259" key="25">
    <source>
        <dbReference type="PROSITE" id="PS51726"/>
    </source>
</evidence>
<dbReference type="Pfam" id="PF17772">
    <property type="entry name" value="zf-MYST"/>
    <property type="match status" value="1"/>
</dbReference>
<dbReference type="GO" id="GO:0003682">
    <property type="term" value="F:chromatin binding"/>
    <property type="evidence" value="ECO:0007669"/>
    <property type="project" value="TreeGrafter"/>
</dbReference>
<keyword evidence="5" id="KW-0227">DNA damage</keyword>
<dbReference type="PANTHER" id="PTHR10615">
    <property type="entry name" value="HISTONE ACETYLTRANSFERASE"/>
    <property type="match status" value="1"/>
</dbReference>
<dbReference type="SUPFAM" id="SSF55729">
    <property type="entry name" value="Acyl-CoA N-acyltransferases (Nat)"/>
    <property type="match status" value="1"/>
</dbReference>
<dbReference type="GO" id="GO:0035267">
    <property type="term" value="C:NuA4 histone acetyltransferase complex"/>
    <property type="evidence" value="ECO:0007669"/>
    <property type="project" value="UniProtKB-ARBA"/>
</dbReference>
<evidence type="ECO:0000256" key="14">
    <source>
        <dbReference type="ARBA" id="ARBA00031553"/>
    </source>
</evidence>
<dbReference type="EC" id="2.3.1.48" evidence="2"/>
<dbReference type="InterPro" id="IPR050603">
    <property type="entry name" value="MYST_HAT"/>
</dbReference>
<evidence type="ECO:0000256" key="12">
    <source>
        <dbReference type="ARBA" id="ARBA00031065"/>
    </source>
</evidence>
<dbReference type="EMBL" id="CAJVPV010044654">
    <property type="protein sequence ID" value="CAG8767838.1"/>
    <property type="molecule type" value="Genomic_DNA"/>
</dbReference>
<reference evidence="26" key="1">
    <citation type="submission" date="2021-06" db="EMBL/GenBank/DDBJ databases">
        <authorList>
            <person name="Kallberg Y."/>
            <person name="Tangrot J."/>
            <person name="Rosling A."/>
        </authorList>
    </citation>
    <scope>NUCLEOTIDE SEQUENCE</scope>
    <source>
        <strain evidence="26">CL551</strain>
    </source>
</reference>
<dbReference type="Pfam" id="PF01853">
    <property type="entry name" value="MOZ_SAS"/>
    <property type="match status" value="2"/>
</dbReference>
<evidence type="ECO:0000256" key="11">
    <source>
        <dbReference type="ARBA" id="ARBA00023204"/>
    </source>
</evidence>
<comment type="catalytic activity">
    <reaction evidence="16">
        <text>(2E)-butenoyl-CoA + L-lysyl-[protein] = N(6)-(2E)-butenoyl-L-lysyl-[protein] + CoA + H(+)</text>
        <dbReference type="Rhea" id="RHEA:53908"/>
        <dbReference type="Rhea" id="RHEA-COMP:9752"/>
        <dbReference type="Rhea" id="RHEA-COMP:13707"/>
        <dbReference type="ChEBI" id="CHEBI:15378"/>
        <dbReference type="ChEBI" id="CHEBI:29969"/>
        <dbReference type="ChEBI" id="CHEBI:57287"/>
        <dbReference type="ChEBI" id="CHEBI:57332"/>
        <dbReference type="ChEBI" id="CHEBI:137954"/>
    </reaction>
    <physiologicalReaction direction="left-to-right" evidence="16">
        <dbReference type="Rhea" id="RHEA:53909"/>
    </physiologicalReaction>
</comment>
<evidence type="ECO:0000256" key="23">
    <source>
        <dbReference type="PIRSR" id="PIRSR602717-51"/>
    </source>
</evidence>
<comment type="similarity">
    <text evidence="1">Belongs to the MYST (SAS/MOZ) family.</text>
</comment>
<feature type="compositionally biased region" description="Polar residues" evidence="24">
    <location>
        <begin position="23"/>
        <end position="33"/>
    </location>
</feature>
<evidence type="ECO:0000256" key="15">
    <source>
        <dbReference type="ARBA" id="ARBA00047557"/>
    </source>
</evidence>
<feature type="active site" description="Proton donor/acceptor" evidence="23">
    <location>
        <position position="189"/>
    </location>
</feature>
<dbReference type="GO" id="GO:0006281">
    <property type="term" value="P:DNA repair"/>
    <property type="evidence" value="ECO:0007669"/>
    <property type="project" value="UniProtKB-KW"/>
</dbReference>
<evidence type="ECO:0000256" key="4">
    <source>
        <dbReference type="ARBA" id="ARBA00022679"/>
    </source>
</evidence>
<evidence type="ECO:0000256" key="20">
    <source>
        <dbReference type="ARBA" id="ARBA00075313"/>
    </source>
</evidence>
<keyword evidence="11" id="KW-0234">DNA repair</keyword>
<keyword evidence="9" id="KW-0010">Activator</keyword>
<evidence type="ECO:0000256" key="18">
    <source>
        <dbReference type="ARBA" id="ARBA00048940"/>
    </source>
</evidence>
<dbReference type="Gene3D" id="3.30.60.60">
    <property type="entry name" value="N-acetyl transferase-like"/>
    <property type="match status" value="1"/>
</dbReference>
<feature type="non-terminal residue" evidence="26">
    <location>
        <position position="1"/>
    </location>
</feature>
<evidence type="ECO:0000256" key="19">
    <source>
        <dbReference type="ARBA" id="ARBA00074445"/>
    </source>
</evidence>
<gene>
    <name evidence="26" type="ORF">AMORRO_LOCUS16403</name>
</gene>
<evidence type="ECO:0000256" key="6">
    <source>
        <dbReference type="ARBA" id="ARBA00022853"/>
    </source>
</evidence>
<dbReference type="GO" id="GO:0010485">
    <property type="term" value="F:histone H4 acetyltransferase activity"/>
    <property type="evidence" value="ECO:0007669"/>
    <property type="project" value="UniProtKB-ARBA"/>
</dbReference>
<evidence type="ECO:0000256" key="5">
    <source>
        <dbReference type="ARBA" id="ARBA00022763"/>
    </source>
</evidence>
<evidence type="ECO:0000256" key="10">
    <source>
        <dbReference type="ARBA" id="ARBA00023163"/>
    </source>
</evidence>
<evidence type="ECO:0000313" key="27">
    <source>
        <dbReference type="Proteomes" id="UP000789342"/>
    </source>
</evidence>
<evidence type="ECO:0000256" key="7">
    <source>
        <dbReference type="ARBA" id="ARBA00022990"/>
    </source>
</evidence>
<dbReference type="GO" id="GO:0003712">
    <property type="term" value="F:transcription coregulator activity"/>
    <property type="evidence" value="ECO:0007669"/>
    <property type="project" value="TreeGrafter"/>
</dbReference>
<feature type="compositionally biased region" description="Basic and acidic residues" evidence="24">
    <location>
        <begin position="1"/>
        <end position="11"/>
    </location>
</feature>
<dbReference type="OrthoDB" id="787137at2759"/>
<evidence type="ECO:0000256" key="22">
    <source>
        <dbReference type="ARBA" id="ARBA00077673"/>
    </source>
</evidence>
<dbReference type="PANTHER" id="PTHR10615:SF218">
    <property type="entry name" value="HISTONE ACETYLTRANSFERASE ESA1"/>
    <property type="match status" value="1"/>
</dbReference>
<dbReference type="PROSITE" id="PS51726">
    <property type="entry name" value="MYST_HAT"/>
    <property type="match status" value="1"/>
</dbReference>
<dbReference type="InterPro" id="IPR002717">
    <property type="entry name" value="HAT_MYST-type"/>
</dbReference>
<evidence type="ECO:0000256" key="16">
    <source>
        <dbReference type="ARBA" id="ARBA00047752"/>
    </source>
</evidence>
<proteinExistence type="inferred from homology"/>
<dbReference type="Gene3D" id="3.40.630.30">
    <property type="match status" value="2"/>
</dbReference>
<name>A0A9N9JB92_9GLOM</name>
<sequence>IEWPKNHDEPNGLRQTECPMRPNEQSNYALPNENTPKIRNIEKIQFGQHLIDTWYFSPYPNEYSQCRIIYICEFCLCHFSCEKQLRRHAKKCTIRHPPGNEIYRDDNVSFFEIDGRRQLKYCRNLALLSKLFLDHKDLKYDIDEKNCETNYNLSCILTLPQHQRKGYGRLLISFSYELSKIEGQIGTPERPLSDLGLTSYYSYWQEAILDICMEAAQNKRELSIEEISVRTSIDTDDVISTLHFLNAFREYKRHIAIVLDHRLIALYKEIKARKKLTIAENRFDPRYKKNVLIVGFAEEN</sequence>
<dbReference type="GO" id="GO:0005634">
    <property type="term" value="C:nucleus"/>
    <property type="evidence" value="ECO:0007669"/>
    <property type="project" value="TreeGrafter"/>
</dbReference>
<dbReference type="FunFam" id="1.10.10.10:FF:000526">
    <property type="entry name" value="Histone acetyltransferase"/>
    <property type="match status" value="1"/>
</dbReference>